<protein>
    <submittedName>
        <fullName evidence="1">Uncharacterized protein</fullName>
    </submittedName>
</protein>
<organism evidence="1 2">
    <name type="scientific">Chrysochromulina tobinii</name>
    <dbReference type="NCBI Taxonomy" id="1460289"/>
    <lineage>
        <taxon>Eukaryota</taxon>
        <taxon>Haptista</taxon>
        <taxon>Haptophyta</taxon>
        <taxon>Prymnesiophyceae</taxon>
        <taxon>Prymnesiales</taxon>
        <taxon>Chrysochromulinaceae</taxon>
        <taxon>Chrysochromulina</taxon>
    </lineage>
</organism>
<proteinExistence type="predicted"/>
<reference evidence="2" key="1">
    <citation type="journal article" date="2015" name="PLoS Genet.">
        <title>Genome Sequence and Transcriptome Analyses of Chrysochromulina tobin: Metabolic Tools for Enhanced Algal Fitness in the Prominent Order Prymnesiales (Haptophyceae).</title>
        <authorList>
            <person name="Hovde B.T."/>
            <person name="Deodato C.R."/>
            <person name="Hunsperger H.M."/>
            <person name="Ryken S.A."/>
            <person name="Yost W."/>
            <person name="Jha R.K."/>
            <person name="Patterson J."/>
            <person name="Monnat R.J. Jr."/>
            <person name="Barlow S.B."/>
            <person name="Starkenburg S.R."/>
            <person name="Cattolico R.A."/>
        </authorList>
    </citation>
    <scope>NUCLEOTIDE SEQUENCE</scope>
    <source>
        <strain evidence="2">CCMP291</strain>
    </source>
</reference>
<accession>A0A0M0JI92</accession>
<evidence type="ECO:0000313" key="2">
    <source>
        <dbReference type="Proteomes" id="UP000037460"/>
    </source>
</evidence>
<evidence type="ECO:0000313" key="1">
    <source>
        <dbReference type="EMBL" id="KOO26299.1"/>
    </source>
</evidence>
<name>A0A0M0JI92_9EUKA</name>
<comment type="caution">
    <text evidence="1">The sequence shown here is derived from an EMBL/GenBank/DDBJ whole genome shotgun (WGS) entry which is preliminary data.</text>
</comment>
<gene>
    <name evidence="1" type="ORF">Ctob_009598</name>
</gene>
<sequence>MEKCTESTLNYTLSDFGDHYVITPRAYFDCKPGKARVALNREKGCVAIAPKLKPKIPKDQYACNTTKQIFGGIIYLPKKADLSKEIEIDYEGPVKQVMLIKVRKLSQLAGSA</sequence>
<dbReference type="Proteomes" id="UP000037460">
    <property type="component" value="Unassembled WGS sequence"/>
</dbReference>
<keyword evidence="2" id="KW-1185">Reference proteome</keyword>
<dbReference type="EMBL" id="JWZX01002870">
    <property type="protein sequence ID" value="KOO26299.1"/>
    <property type="molecule type" value="Genomic_DNA"/>
</dbReference>
<dbReference type="AlphaFoldDB" id="A0A0M0JI92"/>